<keyword evidence="2" id="KW-1185">Reference proteome</keyword>
<accession>A0A246JMY6</accession>
<comment type="caution">
    <text evidence="1">The sequence shown here is derived from an EMBL/GenBank/DDBJ whole genome shotgun (WGS) entry which is preliminary data.</text>
</comment>
<dbReference type="EMBL" id="NISK01000005">
    <property type="protein sequence ID" value="OWQ93996.1"/>
    <property type="molecule type" value="Genomic_DNA"/>
</dbReference>
<sequence length="116" mass="12598">MPGGVGGGFREESPYPIGFAPMDNFLKSSLSDQIKDGMVTAWMATAKGQNTVLGFYTLGAMAVRAEFGPKKGHHLASCAHISSSERPHIWPRLPEVWMNIFATSSVPKSPLKIDFC</sequence>
<name>A0A246JMY6_9SPHN</name>
<organism evidence="1 2">
    <name type="scientific">Sphingopyxis bauzanensis</name>
    <dbReference type="NCBI Taxonomy" id="651663"/>
    <lineage>
        <taxon>Bacteria</taxon>
        <taxon>Pseudomonadati</taxon>
        <taxon>Pseudomonadota</taxon>
        <taxon>Alphaproteobacteria</taxon>
        <taxon>Sphingomonadales</taxon>
        <taxon>Sphingomonadaceae</taxon>
        <taxon>Sphingopyxis</taxon>
    </lineage>
</organism>
<gene>
    <name evidence="1" type="ORF">CDQ92_18345</name>
</gene>
<reference evidence="1 2" key="1">
    <citation type="journal article" date="2010" name="Int. J. Syst. Evol. Microbiol.">
        <title>Sphingopyxis bauzanensis sp. nov., a psychrophilic bacterium isolated from soil.</title>
        <authorList>
            <person name="Zhang D.C."/>
            <person name="Liu H.C."/>
            <person name="Xin Y.H."/>
            <person name="Zhou Y.G."/>
            <person name="Schinner F."/>
            <person name="Margesin R."/>
        </authorList>
    </citation>
    <scope>NUCLEOTIDE SEQUENCE [LARGE SCALE GENOMIC DNA]</scope>
    <source>
        <strain evidence="1 2">DSM 22271</strain>
    </source>
</reference>
<dbReference type="AlphaFoldDB" id="A0A246JMY6"/>
<proteinExistence type="predicted"/>
<dbReference type="Proteomes" id="UP000197361">
    <property type="component" value="Unassembled WGS sequence"/>
</dbReference>
<evidence type="ECO:0000313" key="1">
    <source>
        <dbReference type="EMBL" id="OWQ93996.1"/>
    </source>
</evidence>
<protein>
    <submittedName>
        <fullName evidence="1">Uncharacterized protein</fullName>
    </submittedName>
</protein>
<evidence type="ECO:0000313" key="2">
    <source>
        <dbReference type="Proteomes" id="UP000197361"/>
    </source>
</evidence>
<dbReference type="Gene3D" id="3.40.630.30">
    <property type="match status" value="1"/>
</dbReference>